<accession>A0A8S3X1I9</accession>
<gene>
    <name evidence="2" type="ORF">PAPOLLO_LOCUS12706</name>
</gene>
<feature type="chain" id="PRO_5035749271" evidence="1">
    <location>
        <begin position="18"/>
        <end position="434"/>
    </location>
</feature>
<evidence type="ECO:0000313" key="3">
    <source>
        <dbReference type="Proteomes" id="UP000691718"/>
    </source>
</evidence>
<reference evidence="2" key="1">
    <citation type="submission" date="2021-04" db="EMBL/GenBank/DDBJ databases">
        <authorList>
            <person name="Tunstrom K."/>
        </authorList>
    </citation>
    <scope>NUCLEOTIDE SEQUENCE</scope>
</reference>
<proteinExistence type="predicted"/>
<dbReference type="EMBL" id="CAJQZP010000898">
    <property type="protein sequence ID" value="CAG4994915.1"/>
    <property type="molecule type" value="Genomic_DNA"/>
</dbReference>
<name>A0A8S3X1I9_PARAO</name>
<keyword evidence="3" id="KW-1185">Reference proteome</keyword>
<feature type="signal peptide" evidence="1">
    <location>
        <begin position="1"/>
        <end position="17"/>
    </location>
</feature>
<protein>
    <submittedName>
        <fullName evidence="2">(apollo) hypothetical protein</fullName>
    </submittedName>
</protein>
<sequence>MYSFLTLLLMLVYYITIEHHFLSVNDNKKPVLMPWMGVLIYKADNQSVEEVTNIVMIEHRVAIGNAKDITAVDENSLMTSARAMFYTTKGSQWSCGIISYLLHPEFKQGFLNTIVILYLDSVDDPYLWKPIIFMGKTREISKWSNVFSVGYTDRDMVLKQEMFALEYISRTTCEEFYIKEEINFDYLWPTNAVCYKVLSSRKTCVNNAGMVLAGKLTDGWVLMGLSTHGPGCSLPARYINIFPYVRWIRDSTGVTKATRRSSYYHSAIQNVYGFKSFIDMFFKSLRDTSIVLKPELANKSEKLTGCYYDTDYKTLIYRETVILKTYNPLAIGTYALLFFDMNFDKVTCVQLSTVCTAKSDTKLWFYSRAHTSQAMKFAKTYLARIKEKARLDSYLMINDPKFIRSIDNNHLQFRFSFSKFAKIKVAYYGNLNST</sequence>
<dbReference type="Proteomes" id="UP000691718">
    <property type="component" value="Unassembled WGS sequence"/>
</dbReference>
<dbReference type="OrthoDB" id="6924245at2759"/>
<evidence type="ECO:0000313" key="2">
    <source>
        <dbReference type="EMBL" id="CAG4994915.1"/>
    </source>
</evidence>
<evidence type="ECO:0000256" key="1">
    <source>
        <dbReference type="SAM" id="SignalP"/>
    </source>
</evidence>
<keyword evidence="1" id="KW-0732">Signal</keyword>
<comment type="caution">
    <text evidence="2">The sequence shown here is derived from an EMBL/GenBank/DDBJ whole genome shotgun (WGS) entry which is preliminary data.</text>
</comment>
<organism evidence="2 3">
    <name type="scientific">Parnassius apollo</name>
    <name type="common">Apollo butterfly</name>
    <name type="synonym">Papilio apollo</name>
    <dbReference type="NCBI Taxonomy" id="110799"/>
    <lineage>
        <taxon>Eukaryota</taxon>
        <taxon>Metazoa</taxon>
        <taxon>Ecdysozoa</taxon>
        <taxon>Arthropoda</taxon>
        <taxon>Hexapoda</taxon>
        <taxon>Insecta</taxon>
        <taxon>Pterygota</taxon>
        <taxon>Neoptera</taxon>
        <taxon>Endopterygota</taxon>
        <taxon>Lepidoptera</taxon>
        <taxon>Glossata</taxon>
        <taxon>Ditrysia</taxon>
        <taxon>Papilionoidea</taxon>
        <taxon>Papilionidae</taxon>
        <taxon>Parnassiinae</taxon>
        <taxon>Parnassini</taxon>
        <taxon>Parnassius</taxon>
        <taxon>Parnassius</taxon>
    </lineage>
</organism>
<dbReference type="AlphaFoldDB" id="A0A8S3X1I9"/>